<dbReference type="SUPFAM" id="SSF53756">
    <property type="entry name" value="UDP-Glycosyltransferase/glycogen phosphorylase"/>
    <property type="match status" value="1"/>
</dbReference>
<accession>A0A8J6CAZ9</accession>
<sequence>MRRVAAAAAAAAACACVGVLLWSALGVHFELPLALPPARVVCAGLMHSGSTWQFNAVRIILEVATGKRVTSAHGHNGTALLRSCEGAELCVMKIHDFDERVLAGSQMVLVSHRDLRDSLLSAALMFGACLDTQPFSASVRMNHTLVHRFGQYEAWAAHATYSTAYAAIVDEPVAEIERLAHALRARIDARAVKARLDEELAWSMRHVQAQAALARRESLAASGGKGGSGAVRWDASTALASSHTHAFTKAPGAFRRAGVLAYLRQGNARVRVNCTCSPRQPFCLFRPQGQAKWLQSRRACVPGTSPPRRVPICDFDAELRRIETRFGGWLSAHAYDVRPRAHLTHIVSLWDAEAAWRRFGHPSSRLAVASALLSWRRAVLHAAAGGVLVKLVVVAPARASADAPPPISPELLGEHDVLVEVSETFLGEGTFADPRATWRAARAHVSGEWLVFSSADCVLSAEFYRAAFSYVQHRTLPHDRLGLSVTRTVATPDLTLGRGRADTFILRHTLRGPRDMNDLFVFPASYLDALAPERPPGARGGESTAAAAAAAGAAGGNADAAGRSAPVGDGSLSSDLAPFGCIFLSALRSLGPVEIIRDSHWALHYEQPAAPLDASALRAAHFEALNWRNGREWLRGFGLAHGQCCAVIARAQRSVTELAGQPGEANGDGGDGASTEQRAGWSTGGAADDVSTIECCLGASSDGMLPATRTLDAEAAALREVCAAPPLNTALATTSAAALRPAAALGRAATVLVVYERELSGTSGSDVRLRSVLFYLLSELGVTVHFLHRASTVRPVRPLHETGAALLGAHGSRVVWHVMDDGLSGLNASWIAHHSIDAVIGFLWFDRIGLPPLPPLIVQPVHAARTLTLRNIPFAILTDDVHWLRRQAVGDSSVRVARVRAVEAWLASHPHIDAIFTVSEQDEYQYLQLRGGHAQNARLPATETVPLASFSPAPAPRLDPARRKRSLEKREYVTFVGTPHRSNQQDVRWFLTKVLPVVAQRLRELPLARDVKVALVGGYRFINTDTGKLVSRNWTVELAEIAETASPSELQALRGVECFGQVQDDAMRKLLKRSRVMINPVQFVGSGISTKVLTGMEARVPVVTTTVSGLRCIAESCAGVKYVPHGDVQAFAEAVVSLILDDELFEEVVQRASRQVRLQLSLRSYKDLGVFERFLSRVFSPFDRPNVDDGAVHVVTGFDPRVQRTE</sequence>
<organism evidence="2 3">
    <name type="scientific">Diacronema lutheri</name>
    <name type="common">Unicellular marine alga</name>
    <name type="synonym">Monochrysis lutheri</name>
    <dbReference type="NCBI Taxonomy" id="2081491"/>
    <lineage>
        <taxon>Eukaryota</taxon>
        <taxon>Haptista</taxon>
        <taxon>Haptophyta</taxon>
        <taxon>Pavlovophyceae</taxon>
        <taxon>Pavlovales</taxon>
        <taxon>Pavlovaceae</taxon>
        <taxon>Diacronema</taxon>
    </lineage>
</organism>
<dbReference type="OrthoDB" id="203283at2759"/>
<name>A0A8J6CAZ9_DIALT</name>
<dbReference type="AlphaFoldDB" id="A0A8J6CAZ9"/>
<dbReference type="Gene3D" id="3.40.50.2000">
    <property type="entry name" value="Glycogen Phosphorylase B"/>
    <property type="match status" value="1"/>
</dbReference>
<evidence type="ECO:0000313" key="3">
    <source>
        <dbReference type="Proteomes" id="UP000751190"/>
    </source>
</evidence>
<gene>
    <name evidence="2" type="ORF">KFE25_009984</name>
</gene>
<reference evidence="2" key="1">
    <citation type="submission" date="2021-05" db="EMBL/GenBank/DDBJ databases">
        <title>The genome of the haptophyte Pavlova lutheri (Diacronema luteri, Pavlovales) - a model for lipid biosynthesis in eukaryotic algae.</title>
        <authorList>
            <person name="Hulatt C.J."/>
            <person name="Posewitz M.C."/>
        </authorList>
    </citation>
    <scope>NUCLEOTIDE SEQUENCE</scope>
    <source>
        <strain evidence="2">NIVA-4/92</strain>
    </source>
</reference>
<dbReference type="Pfam" id="PF13692">
    <property type="entry name" value="Glyco_trans_1_4"/>
    <property type="match status" value="1"/>
</dbReference>
<comment type="caution">
    <text evidence="2">The sequence shown here is derived from an EMBL/GenBank/DDBJ whole genome shotgun (WGS) entry which is preliminary data.</text>
</comment>
<keyword evidence="3" id="KW-1185">Reference proteome</keyword>
<dbReference type="PANTHER" id="PTHR12526">
    <property type="entry name" value="GLYCOSYLTRANSFERASE"/>
    <property type="match status" value="1"/>
</dbReference>
<proteinExistence type="predicted"/>
<evidence type="ECO:0000256" key="1">
    <source>
        <dbReference type="SAM" id="MobiDB-lite"/>
    </source>
</evidence>
<dbReference type="PROSITE" id="PS51257">
    <property type="entry name" value="PROKAR_LIPOPROTEIN"/>
    <property type="match status" value="1"/>
</dbReference>
<dbReference type="Proteomes" id="UP000751190">
    <property type="component" value="Unassembled WGS sequence"/>
</dbReference>
<evidence type="ECO:0000313" key="2">
    <source>
        <dbReference type="EMBL" id="KAG8464616.1"/>
    </source>
</evidence>
<dbReference type="EMBL" id="JAGTXO010000012">
    <property type="protein sequence ID" value="KAG8464616.1"/>
    <property type="molecule type" value="Genomic_DNA"/>
</dbReference>
<feature type="region of interest" description="Disordered" evidence="1">
    <location>
        <begin position="660"/>
        <end position="686"/>
    </location>
</feature>
<protein>
    <recommendedName>
        <fullName evidence="4">Glycosyltransferase</fullName>
    </recommendedName>
</protein>
<evidence type="ECO:0008006" key="4">
    <source>
        <dbReference type="Google" id="ProtNLM"/>
    </source>
</evidence>